<comment type="caution">
    <text evidence="3">The sequence shown here is derived from an EMBL/GenBank/DDBJ whole genome shotgun (WGS) entry which is preliminary data.</text>
</comment>
<protein>
    <submittedName>
        <fullName evidence="3">Carbohydrate esterase family 9 protein</fullName>
    </submittedName>
</protein>
<accession>A0A4Y7TY26</accession>
<reference evidence="3 4" key="1">
    <citation type="journal article" date="2019" name="Nat. Ecol. Evol.">
        <title>Megaphylogeny resolves global patterns of mushroom evolution.</title>
        <authorList>
            <person name="Varga T."/>
            <person name="Krizsan K."/>
            <person name="Foldi C."/>
            <person name="Dima B."/>
            <person name="Sanchez-Garcia M."/>
            <person name="Sanchez-Ramirez S."/>
            <person name="Szollosi G.J."/>
            <person name="Szarkandi J.G."/>
            <person name="Papp V."/>
            <person name="Albert L."/>
            <person name="Andreopoulos W."/>
            <person name="Angelini C."/>
            <person name="Antonin V."/>
            <person name="Barry K.W."/>
            <person name="Bougher N.L."/>
            <person name="Buchanan P."/>
            <person name="Buyck B."/>
            <person name="Bense V."/>
            <person name="Catcheside P."/>
            <person name="Chovatia M."/>
            <person name="Cooper J."/>
            <person name="Damon W."/>
            <person name="Desjardin D."/>
            <person name="Finy P."/>
            <person name="Geml J."/>
            <person name="Haridas S."/>
            <person name="Hughes K."/>
            <person name="Justo A."/>
            <person name="Karasinski D."/>
            <person name="Kautmanova I."/>
            <person name="Kiss B."/>
            <person name="Kocsube S."/>
            <person name="Kotiranta H."/>
            <person name="LaButti K.M."/>
            <person name="Lechner B.E."/>
            <person name="Liimatainen K."/>
            <person name="Lipzen A."/>
            <person name="Lukacs Z."/>
            <person name="Mihaltcheva S."/>
            <person name="Morgado L.N."/>
            <person name="Niskanen T."/>
            <person name="Noordeloos M.E."/>
            <person name="Ohm R.A."/>
            <person name="Ortiz-Santana B."/>
            <person name="Ovrebo C."/>
            <person name="Racz N."/>
            <person name="Riley R."/>
            <person name="Savchenko A."/>
            <person name="Shiryaev A."/>
            <person name="Soop K."/>
            <person name="Spirin V."/>
            <person name="Szebenyi C."/>
            <person name="Tomsovsky M."/>
            <person name="Tulloss R.E."/>
            <person name="Uehling J."/>
            <person name="Grigoriev I.V."/>
            <person name="Vagvolgyi C."/>
            <person name="Papp T."/>
            <person name="Martin F.M."/>
            <person name="Miettinen O."/>
            <person name="Hibbett D.S."/>
            <person name="Nagy L.G."/>
        </authorList>
    </citation>
    <scope>NUCLEOTIDE SEQUENCE [LARGE SCALE GENOMIC DNA]</scope>
    <source>
        <strain evidence="3 4">FP101781</strain>
    </source>
</reference>
<dbReference type="STRING" id="71717.A0A4Y7TY26"/>
<keyword evidence="4" id="KW-1185">Reference proteome</keyword>
<dbReference type="Pfam" id="PF01979">
    <property type="entry name" value="Amidohydro_1"/>
    <property type="match status" value="1"/>
</dbReference>
<dbReference type="InterPro" id="IPR011059">
    <property type="entry name" value="Metal-dep_hydrolase_composite"/>
</dbReference>
<evidence type="ECO:0000313" key="4">
    <source>
        <dbReference type="Proteomes" id="UP000298030"/>
    </source>
</evidence>
<dbReference type="EMBL" id="QPFP01000003">
    <property type="protein sequence ID" value="TEB38469.1"/>
    <property type="molecule type" value="Genomic_DNA"/>
</dbReference>
<dbReference type="Gene3D" id="3.20.20.140">
    <property type="entry name" value="Metal-dependent hydrolases"/>
    <property type="match status" value="1"/>
</dbReference>
<feature type="domain" description="Amidohydrolase-related" evidence="2">
    <location>
        <begin position="61"/>
        <end position="459"/>
    </location>
</feature>
<dbReference type="OrthoDB" id="10264777at2759"/>
<organism evidence="3 4">
    <name type="scientific">Coprinellus micaceus</name>
    <name type="common">Glistening ink-cap mushroom</name>
    <name type="synonym">Coprinus micaceus</name>
    <dbReference type="NCBI Taxonomy" id="71717"/>
    <lineage>
        <taxon>Eukaryota</taxon>
        <taxon>Fungi</taxon>
        <taxon>Dikarya</taxon>
        <taxon>Basidiomycota</taxon>
        <taxon>Agaricomycotina</taxon>
        <taxon>Agaricomycetes</taxon>
        <taxon>Agaricomycetidae</taxon>
        <taxon>Agaricales</taxon>
        <taxon>Agaricineae</taxon>
        <taxon>Psathyrellaceae</taxon>
        <taxon>Coprinellus</taxon>
    </lineage>
</organism>
<evidence type="ECO:0000313" key="3">
    <source>
        <dbReference type="EMBL" id="TEB38469.1"/>
    </source>
</evidence>
<dbReference type="GO" id="GO:0008448">
    <property type="term" value="F:N-acetylglucosamine-6-phosphate deacetylase activity"/>
    <property type="evidence" value="ECO:0007669"/>
    <property type="project" value="TreeGrafter"/>
</dbReference>
<evidence type="ECO:0000256" key="1">
    <source>
        <dbReference type="ARBA" id="ARBA00022801"/>
    </source>
</evidence>
<keyword evidence="1" id="KW-0378">Hydrolase</keyword>
<dbReference type="AlphaFoldDB" id="A0A4Y7TY26"/>
<proteinExistence type="predicted"/>
<sequence length="465" mass="49866">MAPSFNSLVGFTNCLIVQEDGTSLQGDLWVDEASGLIVDAKRAFFQAKQRPGKMVDLGGNILSPGFLDIQINGAYGFDFSVYEGDEAYLQGMKVVAERIVETGVTSLLPTVITQEKSLYPKLLPLLKPFSTLGSATLLGWHAEGPFIEHTKRGAHAPSLLLSASGGYETFQGVYGADNLVDEAGWRLPEGQDVGVRMITAAPEIPGVIDALKVLAQKGIVMSIGHSTASTSVATAAVKHGARLITHLFNAMPQFHHRDPSIVGLLGSSPSLNPAEHIPLVDVTCEMHTPTPGTPIHDASPASPNRNGTLIGKAFQRPFYGIIVDGIHCHPNSVRLAYAAHPEGCILVTDAMKILDPHLEDGVHEWRDGKRFVKEGEKLYLEGTDTLAGSVVTLDKCVRNFSKFTGCSLGEAIRCVTYNPASCLGIESKKGTLRPGAHADLVVLDKEGNVLSTWVRGKQVFNRSVA</sequence>
<gene>
    <name evidence="3" type="ORF">FA13DRAFT_1621308</name>
</gene>
<dbReference type="InterPro" id="IPR032466">
    <property type="entry name" value="Metal_Hydrolase"/>
</dbReference>
<evidence type="ECO:0000259" key="2">
    <source>
        <dbReference type="Pfam" id="PF01979"/>
    </source>
</evidence>
<dbReference type="Proteomes" id="UP000298030">
    <property type="component" value="Unassembled WGS sequence"/>
</dbReference>
<dbReference type="PANTHER" id="PTHR11113:SF14">
    <property type="entry name" value="N-ACETYLGLUCOSAMINE-6-PHOSPHATE DEACETYLASE"/>
    <property type="match status" value="1"/>
</dbReference>
<dbReference type="SUPFAM" id="SSF51338">
    <property type="entry name" value="Composite domain of metallo-dependent hydrolases"/>
    <property type="match status" value="1"/>
</dbReference>
<dbReference type="GO" id="GO:0006046">
    <property type="term" value="P:N-acetylglucosamine catabolic process"/>
    <property type="evidence" value="ECO:0007669"/>
    <property type="project" value="TreeGrafter"/>
</dbReference>
<dbReference type="SUPFAM" id="SSF51556">
    <property type="entry name" value="Metallo-dependent hydrolases"/>
    <property type="match status" value="1"/>
</dbReference>
<dbReference type="PANTHER" id="PTHR11113">
    <property type="entry name" value="N-ACETYLGLUCOSAMINE-6-PHOSPHATE DEACETYLASE"/>
    <property type="match status" value="1"/>
</dbReference>
<dbReference type="Gene3D" id="2.30.40.10">
    <property type="entry name" value="Urease, subunit C, domain 1"/>
    <property type="match status" value="1"/>
</dbReference>
<dbReference type="InterPro" id="IPR006680">
    <property type="entry name" value="Amidohydro-rel"/>
</dbReference>
<name>A0A4Y7TY26_COPMI</name>